<dbReference type="SUPFAM" id="SSF54695">
    <property type="entry name" value="POZ domain"/>
    <property type="match status" value="1"/>
</dbReference>
<feature type="region of interest" description="Disordered" evidence="1">
    <location>
        <begin position="34"/>
        <end position="100"/>
    </location>
</feature>
<gene>
    <name evidence="2" type="ORF">LTR25_008833</name>
</gene>
<keyword evidence="3" id="KW-1185">Reference proteome</keyword>
<dbReference type="EMBL" id="JAXLQG010000018">
    <property type="protein sequence ID" value="KAK5530976.1"/>
    <property type="molecule type" value="Genomic_DNA"/>
</dbReference>
<feature type="compositionally biased region" description="Polar residues" evidence="1">
    <location>
        <begin position="289"/>
        <end position="299"/>
    </location>
</feature>
<dbReference type="PANTHER" id="PTHR31758">
    <property type="entry name" value="BTB/POZ DOMAIN-CONTAINING PROTEIN YLR108C"/>
    <property type="match status" value="1"/>
</dbReference>
<dbReference type="Gene3D" id="3.30.710.10">
    <property type="entry name" value="Potassium Channel Kv1.1, Chain A"/>
    <property type="match status" value="2"/>
</dbReference>
<dbReference type="PANTHER" id="PTHR31758:SF2">
    <property type="entry name" value="BTB_POZ DOMAIN-CONTAINING PROTEIN YLR108C"/>
    <property type="match status" value="1"/>
</dbReference>
<proteinExistence type="predicted"/>
<feature type="compositionally biased region" description="Low complexity" evidence="1">
    <location>
        <begin position="735"/>
        <end position="754"/>
    </location>
</feature>
<protein>
    <recommendedName>
        <fullName evidence="4">Potassium channel tetramerisation-type BTB domain-containing protein</fullName>
    </recommendedName>
</protein>
<comment type="caution">
    <text evidence="2">The sequence shown here is derived from an EMBL/GenBank/DDBJ whole genome shotgun (WGS) entry which is preliminary data.</text>
</comment>
<name>A0AAV9Q1E5_9PEZI</name>
<evidence type="ECO:0008006" key="4">
    <source>
        <dbReference type="Google" id="ProtNLM"/>
    </source>
</evidence>
<evidence type="ECO:0000256" key="1">
    <source>
        <dbReference type="SAM" id="MobiDB-lite"/>
    </source>
</evidence>
<accession>A0AAV9Q1E5</accession>
<sequence length="885" mass="96596">MTDPQPTFESAGSITYADTTNAALVSPAIFISSASDTRRSATASDPAVVPGTGLGATNHYNTTSSSNTYPAVSHSNAEPADTTNPSPDTRPVPLPQDLEHPTINVEGTEFQHLAPSSANAATAASYTLGFPRFGPQPWTAPSRPILEFAPRPVYEPTGVLLHEHFHSFDEFDAPSISDLAGALQTSPIRPPHSTITTTTTAISSNATGSVTEFVQPSLPRSAFKRKGSSNTTTPTIDKKVRLSSDSVADLDLDSTTKKPRPVTFERMSGIQPTSPDEGSLSDLPAGSRQIPTASVSAGNRRTRPASEATPRHSLNPSASSQASSRQRPTGSRTSTAHPPSILPPEKVFPIQIGSELFRLSGASISSDAPSYFTQFFEEQIRQNEESGGVRTLYIDRDPVTFRDVARHLQGLICYQIDVITLTRAKGYYVKPVDGSHFVKLFADAQFYSLPRLIDQLFESEIFIQIGERHFQIPKDIFSEPGNSPNFFSLGFAVFFSTPGEVFPGLDRRGLLRPPSITPPYVPGRSADIFAELLHLLRGYPLDIRNESHRAELLRDCRYFHLRGLEQKIIAHEITYNSERQKHEICLRLEDVKPSGVSYTSDDASGENSSAGGWVYYARPFVDDTSYEVVIEIGSESTVLDLSDMRADFHGLAKARVSSLFQVVANKMNLPTKAPLGLMMLSGGRSSQSASPGHTPLSEDRVKVRFEPATDIRLDGELYEVDWDSAMGQVMRHGPSTAPSVSESESESSDNLMSEGRPAPSKPGPTAPTVVQQRRPQTRQTQQQQQYAGPSSSQPHAGGSRSLPVPPTIQTSGRLLAEPSTKKRKRGQSSLGDLGEWTIRTGQWRLRVQPNQQDTIRGGYELVFIGVKIDAYSSERARNARRTFLS</sequence>
<evidence type="ECO:0000313" key="2">
    <source>
        <dbReference type="EMBL" id="KAK5530976.1"/>
    </source>
</evidence>
<feature type="compositionally biased region" description="Low complexity" evidence="1">
    <location>
        <begin position="316"/>
        <end position="328"/>
    </location>
</feature>
<feature type="compositionally biased region" description="Low complexity" evidence="1">
    <location>
        <begin position="767"/>
        <end position="785"/>
    </location>
</feature>
<feature type="compositionally biased region" description="Low complexity" evidence="1">
    <location>
        <begin position="57"/>
        <end position="69"/>
    </location>
</feature>
<feature type="compositionally biased region" description="Low complexity" evidence="1">
    <location>
        <begin position="34"/>
        <end position="45"/>
    </location>
</feature>
<feature type="region of interest" description="Disordered" evidence="1">
    <location>
        <begin position="216"/>
        <end position="345"/>
    </location>
</feature>
<dbReference type="Proteomes" id="UP001345827">
    <property type="component" value="Unassembled WGS sequence"/>
</dbReference>
<feature type="region of interest" description="Disordered" evidence="1">
    <location>
        <begin position="729"/>
        <end position="833"/>
    </location>
</feature>
<evidence type="ECO:0000313" key="3">
    <source>
        <dbReference type="Proteomes" id="UP001345827"/>
    </source>
</evidence>
<dbReference type="AlphaFoldDB" id="A0AAV9Q1E5"/>
<feature type="compositionally biased region" description="Polar residues" evidence="1">
    <location>
        <begin position="73"/>
        <end position="87"/>
    </location>
</feature>
<reference evidence="2 3" key="1">
    <citation type="submission" date="2023-06" db="EMBL/GenBank/DDBJ databases">
        <title>Black Yeasts Isolated from many extreme environments.</title>
        <authorList>
            <person name="Coleine C."/>
            <person name="Stajich J.E."/>
            <person name="Selbmann L."/>
        </authorList>
    </citation>
    <scope>NUCLEOTIDE SEQUENCE [LARGE SCALE GENOMIC DNA]</scope>
    <source>
        <strain evidence="2 3">CCFEE 5887</strain>
    </source>
</reference>
<dbReference type="InterPro" id="IPR011333">
    <property type="entry name" value="SKP1/BTB/POZ_sf"/>
</dbReference>
<organism evidence="2 3">
    <name type="scientific">Vermiconidia calcicola</name>
    <dbReference type="NCBI Taxonomy" id="1690605"/>
    <lineage>
        <taxon>Eukaryota</taxon>
        <taxon>Fungi</taxon>
        <taxon>Dikarya</taxon>
        <taxon>Ascomycota</taxon>
        <taxon>Pezizomycotina</taxon>
        <taxon>Dothideomycetes</taxon>
        <taxon>Dothideomycetidae</taxon>
        <taxon>Mycosphaerellales</taxon>
        <taxon>Extremaceae</taxon>
        <taxon>Vermiconidia</taxon>
    </lineage>
</organism>
<feature type="region of interest" description="Disordered" evidence="1">
    <location>
        <begin position="680"/>
        <end position="702"/>
    </location>
</feature>